<dbReference type="EMBL" id="BSDC01000002">
    <property type="protein sequence ID" value="GLH67531.1"/>
    <property type="molecule type" value="Genomic_DNA"/>
</dbReference>
<proteinExistence type="predicted"/>
<comment type="caution">
    <text evidence="1">The sequence shown here is derived from an EMBL/GenBank/DDBJ whole genome shotgun (WGS) entry which is preliminary data.</text>
</comment>
<protein>
    <recommendedName>
        <fullName evidence="3">DUF1579 domain-containing protein</fullName>
    </recommendedName>
</protein>
<organism evidence="1 2">
    <name type="scientific">Geothrix edaphica</name>
    <dbReference type="NCBI Taxonomy" id="2927976"/>
    <lineage>
        <taxon>Bacteria</taxon>
        <taxon>Pseudomonadati</taxon>
        <taxon>Acidobacteriota</taxon>
        <taxon>Holophagae</taxon>
        <taxon>Holophagales</taxon>
        <taxon>Holophagaceae</taxon>
        <taxon>Geothrix</taxon>
    </lineage>
</organism>
<evidence type="ECO:0000313" key="2">
    <source>
        <dbReference type="Proteomes" id="UP001165044"/>
    </source>
</evidence>
<name>A0ABQ5PYS2_9BACT</name>
<evidence type="ECO:0008006" key="3">
    <source>
        <dbReference type="Google" id="ProtNLM"/>
    </source>
</evidence>
<dbReference type="RefSeq" id="WP_285608758.1">
    <property type="nucleotide sequence ID" value="NZ_BSDC01000002.1"/>
</dbReference>
<dbReference type="Pfam" id="PF07617">
    <property type="entry name" value="DUF1579"/>
    <property type="match status" value="1"/>
</dbReference>
<dbReference type="InterPro" id="IPR011473">
    <property type="entry name" value="DUF1579"/>
</dbReference>
<sequence length="177" mass="19606">MRTLLLSLGCVLALSAQESPLPKPTAHHLAMKDQAGTWVAVAKMYMDPSKPPMVSKGTETNTLVSGGLWLKSEMRAELMGQTFEGHGLFGYDTHQNAHVGSWVDNGGTWMAVSKGTCTKDCREMTLFFEGYDEAGKPATFKEIHTQVDRDHRTAVMFVKGRDGAFVKIMEMEYTRAK</sequence>
<dbReference type="Proteomes" id="UP001165044">
    <property type="component" value="Unassembled WGS sequence"/>
</dbReference>
<evidence type="ECO:0000313" key="1">
    <source>
        <dbReference type="EMBL" id="GLH67531.1"/>
    </source>
</evidence>
<accession>A0ABQ5PYS2</accession>
<gene>
    <name evidence="1" type="ORF">GETHED_18950</name>
</gene>
<reference evidence="1" key="1">
    <citation type="journal article" date="2023" name="Antonie Van Leeuwenhoek">
        <title>Mesoterricola silvestris gen. nov., sp. nov., Mesoterricola sediminis sp. nov., Geothrix oryzae sp. nov., Geothrix edaphica sp. nov., Geothrix rubra sp. nov., and Geothrix limicola sp. nov., six novel members of Acidobacteriota isolated from soils.</title>
        <authorList>
            <person name="Itoh H."/>
            <person name="Sugisawa Y."/>
            <person name="Mise K."/>
            <person name="Xu Z."/>
            <person name="Kuniyasu M."/>
            <person name="Ushijima N."/>
            <person name="Kawano K."/>
            <person name="Kobayashi E."/>
            <person name="Shiratori Y."/>
            <person name="Masuda Y."/>
            <person name="Senoo K."/>
        </authorList>
    </citation>
    <scope>NUCLEOTIDE SEQUENCE</scope>
    <source>
        <strain evidence="1">Red802</strain>
    </source>
</reference>
<keyword evidence="2" id="KW-1185">Reference proteome</keyword>